<evidence type="ECO:0000313" key="2">
    <source>
        <dbReference type="Proteomes" id="UP000248214"/>
    </source>
</evidence>
<dbReference type="RefSeq" id="WP_110608645.1">
    <property type="nucleotide sequence ID" value="NZ_PDOD01000001.1"/>
</dbReference>
<evidence type="ECO:0000313" key="1">
    <source>
        <dbReference type="EMBL" id="PYZ95010.1"/>
    </source>
</evidence>
<sequence>MNLDVSTISEQMPEFENHEQARAWFEDQFQERFSLQNIEERDGLNVYSYHLIKQPELYQRYMESFAKPVKHEITNASTFESYATIEITETGDTYFLS</sequence>
<accession>A0A323TKA2</accession>
<dbReference type="AlphaFoldDB" id="A0A323TKA2"/>
<protein>
    <submittedName>
        <fullName evidence="1">Uncharacterized protein</fullName>
    </submittedName>
</protein>
<name>A0A323TKA2_9BACI</name>
<reference evidence="1 2" key="1">
    <citation type="submission" date="2017-10" db="EMBL/GenBank/DDBJ databases">
        <title>Bacillus sp. nov., a halophilic bacterium isolated from a Keqin Lake.</title>
        <authorList>
            <person name="Wang H."/>
        </authorList>
    </citation>
    <scope>NUCLEOTIDE SEQUENCE [LARGE SCALE GENOMIC DNA]</scope>
    <source>
        <strain evidence="1 2">KQ-12</strain>
    </source>
</reference>
<proteinExistence type="predicted"/>
<gene>
    <name evidence="1" type="ORF">CR194_05705</name>
</gene>
<dbReference type="EMBL" id="PDOD01000001">
    <property type="protein sequence ID" value="PYZ95010.1"/>
    <property type="molecule type" value="Genomic_DNA"/>
</dbReference>
<dbReference type="OrthoDB" id="2428270at2"/>
<keyword evidence="2" id="KW-1185">Reference proteome</keyword>
<comment type="caution">
    <text evidence="1">The sequence shown here is derived from an EMBL/GenBank/DDBJ whole genome shotgun (WGS) entry which is preliminary data.</text>
</comment>
<dbReference type="Proteomes" id="UP000248214">
    <property type="component" value="Unassembled WGS sequence"/>
</dbReference>
<organism evidence="1 2">
    <name type="scientific">Salipaludibacillus keqinensis</name>
    <dbReference type="NCBI Taxonomy" id="2045207"/>
    <lineage>
        <taxon>Bacteria</taxon>
        <taxon>Bacillati</taxon>
        <taxon>Bacillota</taxon>
        <taxon>Bacilli</taxon>
        <taxon>Bacillales</taxon>
        <taxon>Bacillaceae</taxon>
    </lineage>
</organism>